<gene>
    <name evidence="2" type="ORF">HNP84_000521</name>
</gene>
<evidence type="ECO:0000313" key="2">
    <source>
        <dbReference type="EMBL" id="MBB5130833.1"/>
    </source>
</evidence>
<feature type="compositionally biased region" description="Basic residues" evidence="1">
    <location>
        <begin position="38"/>
        <end position="48"/>
    </location>
</feature>
<accession>A0A840NYQ3</accession>
<evidence type="ECO:0000256" key="1">
    <source>
        <dbReference type="SAM" id="MobiDB-lite"/>
    </source>
</evidence>
<dbReference type="Proteomes" id="UP000578449">
    <property type="component" value="Unassembled WGS sequence"/>
</dbReference>
<protein>
    <submittedName>
        <fullName evidence="2">Uncharacterized protein</fullName>
    </submittedName>
</protein>
<dbReference type="AlphaFoldDB" id="A0A840NYQ3"/>
<reference evidence="2 3" key="1">
    <citation type="submission" date="2020-08" db="EMBL/GenBank/DDBJ databases">
        <title>Genomic Encyclopedia of Type Strains, Phase IV (KMG-IV): sequencing the most valuable type-strain genomes for metagenomic binning, comparative biology and taxonomic classification.</title>
        <authorList>
            <person name="Goeker M."/>
        </authorList>
    </citation>
    <scope>NUCLEOTIDE SEQUENCE [LARGE SCALE GENOMIC DNA]</scope>
    <source>
        <strain evidence="2 3">DSM 45615</strain>
    </source>
</reference>
<organism evidence="2 3">
    <name type="scientific">Thermocatellispora tengchongensis</name>
    <dbReference type="NCBI Taxonomy" id="1073253"/>
    <lineage>
        <taxon>Bacteria</taxon>
        <taxon>Bacillati</taxon>
        <taxon>Actinomycetota</taxon>
        <taxon>Actinomycetes</taxon>
        <taxon>Streptosporangiales</taxon>
        <taxon>Streptosporangiaceae</taxon>
        <taxon>Thermocatellispora</taxon>
    </lineage>
</organism>
<comment type="caution">
    <text evidence="2">The sequence shown here is derived from an EMBL/GenBank/DDBJ whole genome shotgun (WGS) entry which is preliminary data.</text>
</comment>
<dbReference type="RefSeq" id="WP_185047655.1">
    <property type="nucleotide sequence ID" value="NZ_BAABIX010000013.1"/>
</dbReference>
<dbReference type="EMBL" id="JACHGN010000001">
    <property type="protein sequence ID" value="MBB5130833.1"/>
    <property type="molecule type" value="Genomic_DNA"/>
</dbReference>
<keyword evidence="3" id="KW-1185">Reference proteome</keyword>
<feature type="region of interest" description="Disordered" evidence="1">
    <location>
        <begin position="38"/>
        <end position="71"/>
    </location>
</feature>
<name>A0A840NYQ3_9ACTN</name>
<evidence type="ECO:0000313" key="3">
    <source>
        <dbReference type="Proteomes" id="UP000578449"/>
    </source>
</evidence>
<sequence length="71" mass="8117">MTGKIKLPDGAPSCWCGNALAEGQAQCSKCLARERWANRRRARNRRERRRAESRRPPRGPRTVVAARVSWT</sequence>
<proteinExistence type="predicted"/>